<feature type="transmembrane region" description="Helical" evidence="2">
    <location>
        <begin position="178"/>
        <end position="196"/>
    </location>
</feature>
<dbReference type="Gene3D" id="1.20.1250.20">
    <property type="entry name" value="MFS general substrate transporter like domains"/>
    <property type="match status" value="2"/>
</dbReference>
<feature type="transmembrane region" description="Helical" evidence="2">
    <location>
        <begin position="324"/>
        <end position="350"/>
    </location>
</feature>
<keyword evidence="5" id="KW-1185">Reference proteome</keyword>
<gene>
    <name evidence="4" type="primary">107364102</name>
</gene>
<dbReference type="OrthoDB" id="6515633at2759"/>
<evidence type="ECO:0000313" key="5">
    <source>
        <dbReference type="Proteomes" id="UP000015104"/>
    </source>
</evidence>
<evidence type="ECO:0000259" key="3">
    <source>
        <dbReference type="PROSITE" id="PS50850"/>
    </source>
</evidence>
<keyword evidence="2" id="KW-1133">Transmembrane helix</keyword>
<feature type="transmembrane region" description="Helical" evidence="2">
    <location>
        <begin position="61"/>
        <end position="81"/>
    </location>
</feature>
<feature type="transmembrane region" description="Helical" evidence="2">
    <location>
        <begin position="114"/>
        <end position="135"/>
    </location>
</feature>
<dbReference type="GO" id="GO:0008028">
    <property type="term" value="F:monocarboxylic acid transmembrane transporter activity"/>
    <property type="evidence" value="ECO:0007669"/>
    <property type="project" value="TreeGrafter"/>
</dbReference>
<dbReference type="GO" id="GO:0016020">
    <property type="term" value="C:membrane"/>
    <property type="evidence" value="ECO:0007669"/>
    <property type="project" value="UniProtKB-SubCell"/>
</dbReference>
<dbReference type="OMA" id="CCWITFV"/>
<keyword evidence="2" id="KW-0472">Membrane</keyword>
<dbReference type="PANTHER" id="PTHR11360:SF303">
    <property type="entry name" value="MAJOR FACILITATOR SUPERFAMILY (MFS) PROFILE DOMAIN-CONTAINING PROTEIN"/>
    <property type="match status" value="1"/>
</dbReference>
<dbReference type="HOGENOM" id="CLU_1596612_0_0_1"/>
<accession>T1KH96</accession>
<dbReference type="EMBL" id="CAEY01000074">
    <property type="status" value="NOT_ANNOTATED_CDS"/>
    <property type="molecule type" value="Genomic_DNA"/>
</dbReference>
<feature type="transmembrane region" description="Helical" evidence="2">
    <location>
        <begin position="21"/>
        <end position="41"/>
    </location>
</feature>
<evidence type="ECO:0000256" key="2">
    <source>
        <dbReference type="SAM" id="Phobius"/>
    </source>
</evidence>
<sequence length="559" mass="61442">MSSTVNNLNQSGSNVDSGYAWVIPFACCFINAILFGIHRSYSLFLSEVLETYHVSRSDATWPFSLCMTVIHLSGPISGVLNSHLAIRTIVFIGCIFSTIGVALCYFATSVLDIVIFVGIIQGFGIGITYVQNPAIINEYFVKYRGSALGIALSGGTLGTFAISPLAQKSLEYLGLHKSFLTLAVLTLLTLPISLTLRPRISASSSSSSSTKESSTVSDKKDNLKKIFSISPVYLTRFGDKYVINNDVNQTTNSKPKSINSLTEKQLTANYNPDQDRSTLQLMSYKFVQMALTMERKISVSEGVVLPTIRKLSETAKRSQVKRQLVRIVSILTNPYFALICSTHLAYFWGVITYTMVNVDLAVDKGITRNYAVHLITTFSAGDLVGRLGSGWFMDNRLVPLKYLAMFNIFTIGVLLKCIPLTSSYHILATISTALGFISGIIVNMLNILFCKYLGTENSPLAFGLSSFFCGLTTLVRPMLVGYYRDAAYGSYDGLFNLLSVLGFLASALWLTEPFINRSKLNKHNQNETVNDYNPSTMTTSSATITLTPSSDKLKQPQTV</sequence>
<dbReference type="Pfam" id="PF07690">
    <property type="entry name" value="MFS_1"/>
    <property type="match status" value="1"/>
</dbReference>
<feature type="transmembrane region" description="Helical" evidence="2">
    <location>
        <begin position="424"/>
        <end position="448"/>
    </location>
</feature>
<name>T1KH96_TETUR</name>
<feature type="domain" description="Major facilitator superfamily (MFS) profile" evidence="3">
    <location>
        <begin position="20"/>
        <end position="514"/>
    </location>
</feature>
<dbReference type="SUPFAM" id="SSF103473">
    <property type="entry name" value="MFS general substrate transporter"/>
    <property type="match status" value="1"/>
</dbReference>
<evidence type="ECO:0000313" key="4">
    <source>
        <dbReference type="EnsemblMetazoa" id="tetur11g03580.1"/>
    </source>
</evidence>
<dbReference type="PROSITE" id="PS50850">
    <property type="entry name" value="MFS"/>
    <property type="match status" value="1"/>
</dbReference>
<dbReference type="InterPro" id="IPR050327">
    <property type="entry name" value="Proton-linked_MCT"/>
</dbReference>
<dbReference type="Proteomes" id="UP000015104">
    <property type="component" value="Unassembled WGS sequence"/>
</dbReference>
<dbReference type="InterPro" id="IPR011701">
    <property type="entry name" value="MFS"/>
</dbReference>
<feature type="transmembrane region" description="Helical" evidence="2">
    <location>
        <begin position="88"/>
        <end position="108"/>
    </location>
</feature>
<reference evidence="5" key="1">
    <citation type="submission" date="2011-08" db="EMBL/GenBank/DDBJ databases">
        <authorList>
            <person name="Rombauts S."/>
        </authorList>
    </citation>
    <scope>NUCLEOTIDE SEQUENCE</scope>
    <source>
        <strain evidence="5">London</strain>
    </source>
</reference>
<dbReference type="InterPro" id="IPR020846">
    <property type="entry name" value="MFS_dom"/>
</dbReference>
<dbReference type="AlphaFoldDB" id="T1KH96"/>
<comment type="subcellular location">
    <subcellularLocation>
        <location evidence="1">Membrane</location>
        <topology evidence="1">Multi-pass membrane protein</topology>
    </subcellularLocation>
</comment>
<feature type="transmembrane region" description="Helical" evidence="2">
    <location>
        <begin position="147"/>
        <end position="166"/>
    </location>
</feature>
<dbReference type="EnsemblMetazoa" id="tetur11g03580.1">
    <property type="protein sequence ID" value="tetur11g03580.1"/>
    <property type="gene ID" value="tetur11g03580"/>
</dbReference>
<dbReference type="InterPro" id="IPR036259">
    <property type="entry name" value="MFS_trans_sf"/>
</dbReference>
<reference evidence="4" key="2">
    <citation type="submission" date="2015-06" db="UniProtKB">
        <authorList>
            <consortium name="EnsemblMetazoa"/>
        </authorList>
    </citation>
    <scope>IDENTIFICATION</scope>
</reference>
<evidence type="ECO:0000256" key="1">
    <source>
        <dbReference type="ARBA" id="ARBA00004141"/>
    </source>
</evidence>
<proteinExistence type="predicted"/>
<keyword evidence="2" id="KW-0812">Transmembrane</keyword>
<dbReference type="PANTHER" id="PTHR11360">
    <property type="entry name" value="MONOCARBOXYLATE TRANSPORTER"/>
    <property type="match status" value="1"/>
</dbReference>
<feature type="transmembrane region" description="Helical" evidence="2">
    <location>
        <begin position="400"/>
        <end position="418"/>
    </location>
</feature>
<dbReference type="KEGG" id="tut:107364102"/>
<protein>
    <recommendedName>
        <fullName evidence="3">Major facilitator superfamily (MFS) profile domain-containing protein</fullName>
    </recommendedName>
</protein>
<feature type="transmembrane region" description="Helical" evidence="2">
    <location>
        <begin position="460"/>
        <end position="483"/>
    </location>
</feature>
<organism evidence="4 5">
    <name type="scientific">Tetranychus urticae</name>
    <name type="common">Two-spotted spider mite</name>
    <dbReference type="NCBI Taxonomy" id="32264"/>
    <lineage>
        <taxon>Eukaryota</taxon>
        <taxon>Metazoa</taxon>
        <taxon>Ecdysozoa</taxon>
        <taxon>Arthropoda</taxon>
        <taxon>Chelicerata</taxon>
        <taxon>Arachnida</taxon>
        <taxon>Acari</taxon>
        <taxon>Acariformes</taxon>
        <taxon>Trombidiformes</taxon>
        <taxon>Prostigmata</taxon>
        <taxon>Eleutherengona</taxon>
        <taxon>Raphignathae</taxon>
        <taxon>Tetranychoidea</taxon>
        <taxon>Tetranychidae</taxon>
        <taxon>Tetranychus</taxon>
    </lineage>
</organism>
<feature type="transmembrane region" description="Helical" evidence="2">
    <location>
        <begin position="495"/>
        <end position="515"/>
    </location>
</feature>